<dbReference type="InterPro" id="IPR000276">
    <property type="entry name" value="GPCR_Rhodpsn"/>
</dbReference>
<dbReference type="Pfam" id="PF00001">
    <property type="entry name" value="7tm_1"/>
    <property type="match status" value="1"/>
</dbReference>
<evidence type="ECO:0000256" key="2">
    <source>
        <dbReference type="ARBA" id="ARBA00022692"/>
    </source>
</evidence>
<evidence type="ECO:0000256" key="7">
    <source>
        <dbReference type="SAM" id="Phobius"/>
    </source>
</evidence>
<evidence type="ECO:0000256" key="6">
    <source>
        <dbReference type="SAM" id="MobiDB-lite"/>
    </source>
</evidence>
<comment type="similarity">
    <text evidence="5">Belongs to the G-protein coupled receptor 1 family.</text>
</comment>
<evidence type="ECO:0000313" key="10">
    <source>
        <dbReference type="Proteomes" id="UP000242188"/>
    </source>
</evidence>
<dbReference type="PROSITE" id="PS00237">
    <property type="entry name" value="G_PROTEIN_RECEP_F1_1"/>
    <property type="match status" value="1"/>
</dbReference>
<accession>A0A210QH61</accession>
<dbReference type="PROSITE" id="PS50262">
    <property type="entry name" value="G_PROTEIN_RECEP_F1_2"/>
    <property type="match status" value="1"/>
</dbReference>
<name>A0A210QH61_MIZYE</name>
<dbReference type="PANTHER" id="PTHR46641">
    <property type="entry name" value="FMRFAMIDE RECEPTOR-RELATED"/>
    <property type="match status" value="1"/>
</dbReference>
<evidence type="ECO:0000313" key="9">
    <source>
        <dbReference type="EMBL" id="OWF48057.1"/>
    </source>
</evidence>
<comment type="subcellular location">
    <subcellularLocation>
        <location evidence="1">Membrane</location>
    </subcellularLocation>
</comment>
<dbReference type="OrthoDB" id="10011262at2759"/>
<proteinExistence type="inferred from homology"/>
<dbReference type="EMBL" id="NEDP02003738">
    <property type="protein sequence ID" value="OWF48057.1"/>
    <property type="molecule type" value="Genomic_DNA"/>
</dbReference>
<evidence type="ECO:0000256" key="1">
    <source>
        <dbReference type="ARBA" id="ARBA00004370"/>
    </source>
</evidence>
<keyword evidence="3 7" id="KW-1133">Transmembrane helix</keyword>
<organism evidence="9 10">
    <name type="scientific">Mizuhopecten yessoensis</name>
    <name type="common">Japanese scallop</name>
    <name type="synonym">Patinopecten yessoensis</name>
    <dbReference type="NCBI Taxonomy" id="6573"/>
    <lineage>
        <taxon>Eukaryota</taxon>
        <taxon>Metazoa</taxon>
        <taxon>Spiralia</taxon>
        <taxon>Lophotrochozoa</taxon>
        <taxon>Mollusca</taxon>
        <taxon>Bivalvia</taxon>
        <taxon>Autobranchia</taxon>
        <taxon>Pteriomorphia</taxon>
        <taxon>Pectinida</taxon>
        <taxon>Pectinoidea</taxon>
        <taxon>Pectinidae</taxon>
        <taxon>Mizuhopecten</taxon>
    </lineage>
</organism>
<keyword evidence="5" id="KW-0807">Transducer</keyword>
<feature type="transmembrane region" description="Helical" evidence="7">
    <location>
        <begin position="182"/>
        <end position="202"/>
    </location>
</feature>
<dbReference type="PANTHER" id="PTHR46641:SF2">
    <property type="entry name" value="FMRFAMIDE RECEPTOR"/>
    <property type="match status" value="1"/>
</dbReference>
<keyword evidence="10" id="KW-1185">Reference proteome</keyword>
<feature type="transmembrane region" description="Helical" evidence="7">
    <location>
        <begin position="232"/>
        <end position="255"/>
    </location>
</feature>
<dbReference type="InterPro" id="IPR017452">
    <property type="entry name" value="GPCR_Rhodpsn_7TM"/>
</dbReference>
<keyword evidence="5 9" id="KW-0675">Receptor</keyword>
<evidence type="ECO:0000256" key="3">
    <source>
        <dbReference type="ARBA" id="ARBA00022989"/>
    </source>
</evidence>
<keyword evidence="2 5" id="KW-0812">Transmembrane</keyword>
<keyword evidence="4 7" id="KW-0472">Membrane</keyword>
<feature type="transmembrane region" description="Helical" evidence="7">
    <location>
        <begin position="67"/>
        <end position="88"/>
    </location>
</feature>
<dbReference type="Gene3D" id="1.20.1070.10">
    <property type="entry name" value="Rhodopsin 7-helix transmembrane proteins"/>
    <property type="match status" value="1"/>
</dbReference>
<feature type="region of interest" description="Disordered" evidence="6">
    <location>
        <begin position="428"/>
        <end position="450"/>
    </location>
</feature>
<dbReference type="GO" id="GO:0004930">
    <property type="term" value="F:G protein-coupled receptor activity"/>
    <property type="evidence" value="ECO:0007669"/>
    <property type="project" value="UniProtKB-KW"/>
</dbReference>
<evidence type="ECO:0000256" key="4">
    <source>
        <dbReference type="ARBA" id="ARBA00023136"/>
    </source>
</evidence>
<feature type="transmembrane region" description="Helical" evidence="7">
    <location>
        <begin position="140"/>
        <end position="161"/>
    </location>
</feature>
<dbReference type="AlphaFoldDB" id="A0A210QH61"/>
<feature type="transmembrane region" description="Helical" evidence="7">
    <location>
        <begin position="100"/>
        <end position="120"/>
    </location>
</feature>
<sequence>MTNIVDTMAMSNGSTTMANDAASIYFNNNTTTGMDIFNLTMASNITDLSNGTAIVASAADLKWAKVIYTYLGPSICAFGILCNVLNLIVLMQHQLKESPYTYLTGLAFTDLGALLLSFLYMVFSHKNQGVYFWRFFEAHIFLPFVNICTNSSVWIVVLLTIERFLFVRHPLWAKATCDRTSAKVKIVCIILLILALNIPRFLVFKVSYTANGTPFLDSTVFRKSDTFHAINWVYALVINFIPLVILSTANIYLVVAVKRASIQREVLQIRNNKEAAWQREQMRLTITLISIVFLFIICIIPSAFADFPIAYALFGEGYTQAAFRQLAAYRITGYISNLLVWCNLSINFVLYCAFNNKFRRVMCWTFKNIFHFHRKDGSFLLLVNFKNGHSITRNNSSQTNSMSMQTKVSSLSPDALLRLEKSDSKKNSIAATLYEKPEPLSDKDEDNENE</sequence>
<feature type="domain" description="G-protein coupled receptors family 1 profile" evidence="8">
    <location>
        <begin position="82"/>
        <end position="351"/>
    </location>
</feature>
<keyword evidence="5" id="KW-0297">G-protein coupled receptor</keyword>
<comment type="caution">
    <text evidence="9">The sequence shown here is derived from an EMBL/GenBank/DDBJ whole genome shotgun (WGS) entry which is preliminary data.</text>
</comment>
<dbReference type="InterPro" id="IPR052954">
    <property type="entry name" value="GPCR-Ligand_Int"/>
</dbReference>
<evidence type="ECO:0000259" key="8">
    <source>
        <dbReference type="PROSITE" id="PS50262"/>
    </source>
</evidence>
<dbReference type="CDD" id="cd14978">
    <property type="entry name" value="7tmA_FMRFamide_R-like"/>
    <property type="match status" value="1"/>
</dbReference>
<reference evidence="9 10" key="1">
    <citation type="journal article" date="2017" name="Nat. Ecol. Evol.">
        <title>Scallop genome provides insights into evolution of bilaterian karyotype and development.</title>
        <authorList>
            <person name="Wang S."/>
            <person name="Zhang J."/>
            <person name="Jiao W."/>
            <person name="Li J."/>
            <person name="Xun X."/>
            <person name="Sun Y."/>
            <person name="Guo X."/>
            <person name="Huan P."/>
            <person name="Dong B."/>
            <person name="Zhang L."/>
            <person name="Hu X."/>
            <person name="Sun X."/>
            <person name="Wang J."/>
            <person name="Zhao C."/>
            <person name="Wang Y."/>
            <person name="Wang D."/>
            <person name="Huang X."/>
            <person name="Wang R."/>
            <person name="Lv J."/>
            <person name="Li Y."/>
            <person name="Zhang Z."/>
            <person name="Liu B."/>
            <person name="Lu W."/>
            <person name="Hui Y."/>
            <person name="Liang J."/>
            <person name="Zhou Z."/>
            <person name="Hou R."/>
            <person name="Li X."/>
            <person name="Liu Y."/>
            <person name="Li H."/>
            <person name="Ning X."/>
            <person name="Lin Y."/>
            <person name="Zhao L."/>
            <person name="Xing Q."/>
            <person name="Dou J."/>
            <person name="Li Y."/>
            <person name="Mao J."/>
            <person name="Guo H."/>
            <person name="Dou H."/>
            <person name="Li T."/>
            <person name="Mu C."/>
            <person name="Jiang W."/>
            <person name="Fu Q."/>
            <person name="Fu X."/>
            <person name="Miao Y."/>
            <person name="Liu J."/>
            <person name="Yu Q."/>
            <person name="Li R."/>
            <person name="Liao H."/>
            <person name="Li X."/>
            <person name="Kong Y."/>
            <person name="Jiang Z."/>
            <person name="Chourrout D."/>
            <person name="Li R."/>
            <person name="Bao Z."/>
        </authorList>
    </citation>
    <scope>NUCLEOTIDE SEQUENCE [LARGE SCALE GENOMIC DNA]</scope>
    <source>
        <strain evidence="9 10">PY_sf001</strain>
    </source>
</reference>
<dbReference type="GO" id="GO:0016020">
    <property type="term" value="C:membrane"/>
    <property type="evidence" value="ECO:0007669"/>
    <property type="project" value="UniProtKB-SubCell"/>
</dbReference>
<feature type="transmembrane region" description="Helical" evidence="7">
    <location>
        <begin position="288"/>
        <end position="314"/>
    </location>
</feature>
<dbReference type="Proteomes" id="UP000242188">
    <property type="component" value="Unassembled WGS sequence"/>
</dbReference>
<evidence type="ECO:0000256" key="5">
    <source>
        <dbReference type="RuleBase" id="RU000688"/>
    </source>
</evidence>
<feature type="transmembrane region" description="Helical" evidence="7">
    <location>
        <begin position="334"/>
        <end position="354"/>
    </location>
</feature>
<gene>
    <name evidence="9" type="ORF">KP79_PYT13970</name>
</gene>
<protein>
    <submittedName>
        <fullName evidence="9">FMRFamide receptor</fullName>
    </submittedName>
</protein>
<dbReference type="SUPFAM" id="SSF81321">
    <property type="entry name" value="Family A G protein-coupled receptor-like"/>
    <property type="match status" value="1"/>
</dbReference>
<dbReference type="PRINTS" id="PR00237">
    <property type="entry name" value="GPCRRHODOPSN"/>
</dbReference>